<dbReference type="Gene3D" id="3.40.50.1240">
    <property type="entry name" value="Phosphoglycerate mutase-like"/>
    <property type="match status" value="1"/>
</dbReference>
<dbReference type="PANTHER" id="PTHR47821">
    <property type="entry name" value="PHOSPHOGLYCERATE MUTASE FAMILY PROTEIN"/>
    <property type="match status" value="1"/>
</dbReference>
<feature type="region of interest" description="Disordered" evidence="1">
    <location>
        <begin position="169"/>
        <end position="190"/>
    </location>
</feature>
<dbReference type="InterPro" id="IPR029033">
    <property type="entry name" value="His_PPase_superfam"/>
</dbReference>
<evidence type="ECO:0000313" key="2">
    <source>
        <dbReference type="EMBL" id="MFC7090458.1"/>
    </source>
</evidence>
<dbReference type="Pfam" id="PF00300">
    <property type="entry name" value="His_Phos_1"/>
    <property type="match status" value="1"/>
</dbReference>
<keyword evidence="3" id="KW-1185">Reference proteome</keyword>
<dbReference type="Proteomes" id="UP001596411">
    <property type="component" value="Unassembled WGS sequence"/>
</dbReference>
<comment type="caution">
    <text evidence="2">The sequence shown here is derived from an EMBL/GenBank/DDBJ whole genome shotgun (WGS) entry which is preliminary data.</text>
</comment>
<protein>
    <submittedName>
        <fullName evidence="2">Histidine phosphatase family protein</fullName>
    </submittedName>
</protein>
<dbReference type="SUPFAM" id="SSF53254">
    <property type="entry name" value="Phosphoglycerate mutase-like"/>
    <property type="match status" value="1"/>
</dbReference>
<dbReference type="EMBL" id="JBHSZP010000026">
    <property type="protein sequence ID" value="MFC7090458.1"/>
    <property type="molecule type" value="Genomic_DNA"/>
</dbReference>
<feature type="compositionally biased region" description="Low complexity" evidence="1">
    <location>
        <begin position="181"/>
        <end position="190"/>
    </location>
</feature>
<dbReference type="RefSeq" id="WP_346060540.1">
    <property type="nucleotide sequence ID" value="NZ_BAAADR010000001.1"/>
</dbReference>
<dbReference type="CDD" id="cd07067">
    <property type="entry name" value="HP_PGM_like"/>
    <property type="match status" value="1"/>
</dbReference>
<accession>A0ABW2F0E0</accession>
<evidence type="ECO:0000256" key="1">
    <source>
        <dbReference type="SAM" id="MobiDB-lite"/>
    </source>
</evidence>
<dbReference type="InterPro" id="IPR013078">
    <property type="entry name" value="His_Pase_superF_clade-1"/>
</dbReference>
<dbReference type="PANTHER" id="PTHR47821:SF2">
    <property type="entry name" value="PHOSPHOGLYCERATE MUTASE FAMILY PROTEIN"/>
    <property type="match status" value="1"/>
</dbReference>
<sequence length="190" mass="20712">MPPLTNRYLLMRHGHSQANAAGLIVSDPVRGVAGFGLSARGEAQLAACLDAWQGPAPDAIYHSDFMRTTQTAQRLADHFGLTLAPHPGLRERYFAALEGKDDGHYAEVWARDARDPAHRHAGVESVAQVATRLTAVIDELERRHADQTLLLVSHGDPLQILLTALEGRPLGEHRDRPPLAPASLTPLSRH</sequence>
<name>A0ABW2F0E0_9GAMM</name>
<dbReference type="PIRSF" id="PIRSF000709">
    <property type="entry name" value="6PFK_2-Ptase"/>
    <property type="match status" value="1"/>
</dbReference>
<evidence type="ECO:0000313" key="3">
    <source>
        <dbReference type="Proteomes" id="UP001596411"/>
    </source>
</evidence>
<reference evidence="3" key="1">
    <citation type="journal article" date="2019" name="Int. J. Syst. Evol. Microbiol.">
        <title>The Global Catalogue of Microorganisms (GCM) 10K type strain sequencing project: providing services to taxonomists for standard genome sequencing and annotation.</title>
        <authorList>
            <consortium name="The Broad Institute Genomics Platform"/>
            <consortium name="The Broad Institute Genome Sequencing Center for Infectious Disease"/>
            <person name="Wu L."/>
            <person name="Ma J."/>
        </authorList>
    </citation>
    <scope>NUCLEOTIDE SEQUENCE [LARGE SCALE GENOMIC DNA]</scope>
    <source>
        <strain evidence="3">CGMCC 1.13666</strain>
    </source>
</reference>
<dbReference type="SMART" id="SM00855">
    <property type="entry name" value="PGAM"/>
    <property type="match status" value="1"/>
</dbReference>
<proteinExistence type="predicted"/>
<organism evidence="2 3">
    <name type="scientific">Halomonas salifodinae</name>
    <dbReference type="NCBI Taxonomy" id="438745"/>
    <lineage>
        <taxon>Bacteria</taxon>
        <taxon>Pseudomonadati</taxon>
        <taxon>Pseudomonadota</taxon>
        <taxon>Gammaproteobacteria</taxon>
        <taxon>Oceanospirillales</taxon>
        <taxon>Halomonadaceae</taxon>
        <taxon>Halomonas</taxon>
    </lineage>
</organism>
<gene>
    <name evidence="2" type="ORF">ACFQH5_12950</name>
</gene>